<evidence type="ECO:0000256" key="4">
    <source>
        <dbReference type="ARBA" id="ARBA00022964"/>
    </source>
</evidence>
<dbReference type="PANTHER" id="PTHR12918">
    <property type="entry name" value="CYSTEINE DIOXYGENASE"/>
    <property type="match status" value="1"/>
</dbReference>
<keyword evidence="5 8" id="KW-0560">Oxidoreductase</keyword>
<name>A0A9W6BG57_9CHLO</name>
<dbReference type="AlphaFoldDB" id="A0A9W6BG57"/>
<dbReference type="InterPro" id="IPR010300">
    <property type="entry name" value="CDO_1"/>
</dbReference>
<keyword evidence="4 8" id="KW-0223">Dioxygenase</keyword>
<evidence type="ECO:0000256" key="5">
    <source>
        <dbReference type="ARBA" id="ARBA00023002"/>
    </source>
</evidence>
<dbReference type="Proteomes" id="UP001165080">
    <property type="component" value="Unassembled WGS sequence"/>
</dbReference>
<comment type="catalytic activity">
    <reaction evidence="8">
        <text>L-cysteine + O2 = 3-sulfino-L-alanine + H(+)</text>
        <dbReference type="Rhea" id="RHEA:20441"/>
        <dbReference type="ChEBI" id="CHEBI:15378"/>
        <dbReference type="ChEBI" id="CHEBI:15379"/>
        <dbReference type="ChEBI" id="CHEBI:35235"/>
        <dbReference type="ChEBI" id="CHEBI:61085"/>
        <dbReference type="EC" id="1.13.11.20"/>
    </reaction>
</comment>
<accession>A0A9W6BG57</accession>
<dbReference type="GO" id="GO:0017172">
    <property type="term" value="F:cysteine dioxygenase activity"/>
    <property type="evidence" value="ECO:0007669"/>
    <property type="project" value="UniProtKB-UniRule"/>
</dbReference>
<feature type="binding site" evidence="7">
    <location>
        <position position="200"/>
    </location>
    <ligand>
        <name>Fe cation</name>
        <dbReference type="ChEBI" id="CHEBI:24875"/>
        <note>catalytic</note>
    </ligand>
</feature>
<organism evidence="9 10">
    <name type="scientific">Pleodorina starrii</name>
    <dbReference type="NCBI Taxonomy" id="330485"/>
    <lineage>
        <taxon>Eukaryota</taxon>
        <taxon>Viridiplantae</taxon>
        <taxon>Chlorophyta</taxon>
        <taxon>core chlorophytes</taxon>
        <taxon>Chlorophyceae</taxon>
        <taxon>CS clade</taxon>
        <taxon>Chlamydomonadales</taxon>
        <taxon>Volvocaceae</taxon>
        <taxon>Pleodorina</taxon>
    </lineage>
</organism>
<evidence type="ECO:0000313" key="9">
    <source>
        <dbReference type="EMBL" id="GLC51611.1"/>
    </source>
</evidence>
<evidence type="ECO:0000256" key="2">
    <source>
        <dbReference type="ARBA" id="ARBA00013133"/>
    </source>
</evidence>
<dbReference type="PANTHER" id="PTHR12918:SF1">
    <property type="entry name" value="CYSTEINE DIOXYGENASE TYPE 1"/>
    <property type="match status" value="1"/>
</dbReference>
<dbReference type="CDD" id="cd10548">
    <property type="entry name" value="cupin_CDO"/>
    <property type="match status" value="1"/>
</dbReference>
<comment type="cofactor">
    <cofactor evidence="8">
        <name>Fe cation</name>
        <dbReference type="ChEBI" id="CHEBI:24875"/>
    </cofactor>
    <text evidence="8">Binds 1 Fe cation per subunit.</text>
</comment>
<feature type="binding site" evidence="7">
    <location>
        <position position="131"/>
    </location>
    <ligand>
        <name>Fe cation</name>
        <dbReference type="ChEBI" id="CHEBI:24875"/>
        <note>catalytic</note>
    </ligand>
</feature>
<evidence type="ECO:0000256" key="6">
    <source>
        <dbReference type="ARBA" id="ARBA00023004"/>
    </source>
</evidence>
<evidence type="ECO:0000256" key="1">
    <source>
        <dbReference type="ARBA" id="ARBA00006622"/>
    </source>
</evidence>
<dbReference type="GO" id="GO:0019448">
    <property type="term" value="P:L-cysteine catabolic process"/>
    <property type="evidence" value="ECO:0007669"/>
    <property type="project" value="TreeGrafter"/>
</dbReference>
<dbReference type="InterPro" id="IPR011051">
    <property type="entry name" value="RmlC_Cupin_sf"/>
</dbReference>
<dbReference type="EMBL" id="BRXU01000004">
    <property type="protein sequence ID" value="GLC51611.1"/>
    <property type="molecule type" value="Genomic_DNA"/>
</dbReference>
<dbReference type="InterPro" id="IPR014710">
    <property type="entry name" value="RmlC-like_jellyroll"/>
</dbReference>
<comment type="caution">
    <text evidence="9">The sequence shown here is derived from an EMBL/GenBank/DDBJ whole genome shotgun (WGS) entry which is preliminary data.</text>
</comment>
<dbReference type="Gene3D" id="2.60.120.10">
    <property type="entry name" value="Jelly Rolls"/>
    <property type="match status" value="1"/>
</dbReference>
<dbReference type="SUPFAM" id="SSF51182">
    <property type="entry name" value="RmlC-like cupins"/>
    <property type="match status" value="1"/>
</dbReference>
<proteinExistence type="inferred from homology"/>
<evidence type="ECO:0000256" key="8">
    <source>
        <dbReference type="RuleBase" id="RU366010"/>
    </source>
</evidence>
<evidence type="ECO:0000313" key="10">
    <source>
        <dbReference type="Proteomes" id="UP001165080"/>
    </source>
</evidence>
<evidence type="ECO:0000256" key="7">
    <source>
        <dbReference type="PIRSR" id="PIRSR610300-51"/>
    </source>
</evidence>
<dbReference type="Pfam" id="PF05995">
    <property type="entry name" value="CDO_I"/>
    <property type="match status" value="1"/>
</dbReference>
<gene>
    <name evidence="9" type="primary">PLEST004916</name>
    <name evidence="9" type="ORF">PLESTB_000521100</name>
</gene>
<comment type="similarity">
    <text evidence="1 8">Belongs to the cysteine dioxygenase family.</text>
</comment>
<dbReference type="EC" id="1.13.11.20" evidence="2 8"/>
<reference evidence="9 10" key="1">
    <citation type="journal article" date="2023" name="Commun. Biol.">
        <title>Reorganization of the ancestral sex-determining regions during the evolution of trioecy in Pleodorina starrii.</title>
        <authorList>
            <person name="Takahashi K."/>
            <person name="Suzuki S."/>
            <person name="Kawai-Toyooka H."/>
            <person name="Yamamoto K."/>
            <person name="Hamaji T."/>
            <person name="Ootsuki R."/>
            <person name="Yamaguchi H."/>
            <person name="Kawachi M."/>
            <person name="Higashiyama T."/>
            <person name="Nozaki H."/>
        </authorList>
    </citation>
    <scope>NUCLEOTIDE SEQUENCE [LARGE SCALE GENOMIC DNA]</scope>
    <source>
        <strain evidence="9 10">NIES-4479</strain>
    </source>
</reference>
<keyword evidence="10" id="KW-1185">Reference proteome</keyword>
<feature type="binding site" evidence="7">
    <location>
        <position position="133"/>
    </location>
    <ligand>
        <name>Fe cation</name>
        <dbReference type="ChEBI" id="CHEBI:24875"/>
        <note>catalytic</note>
    </ligand>
</feature>
<dbReference type="GO" id="GO:0008198">
    <property type="term" value="F:ferrous iron binding"/>
    <property type="evidence" value="ECO:0007669"/>
    <property type="project" value="TreeGrafter"/>
</dbReference>
<keyword evidence="6 7" id="KW-0408">Iron</keyword>
<keyword evidence="3 7" id="KW-0479">Metal-binding</keyword>
<protein>
    <recommendedName>
        <fullName evidence="2 8">Cysteine dioxygenase</fullName>
        <ecNumber evidence="2 8">1.13.11.20</ecNumber>
    </recommendedName>
</protein>
<sequence>MPHDRAQFANTEEDEAVVVVSRQAPSAYLSKHIVLSVPCHLRALASELTATFKNERASGAVLDFRQDAASFRRLNGRINDLLKAYSLAGSGDWRNYAAWNEHSYLRHLLWATEDFEVMLLCWRSGQTSRVHTHANSHCWFAVLDGQVRETQYPPITVGPQAPGAGAAATGGVAVAELTPTQITDKTVGDVSYINDNIAMHSVGCSSRRDVLPADGGGVTATMAAAAAEGEGDPGTLACTLHVYCPPIRRAKAVEGGKVTECIPGFYSRHCILAA</sequence>
<evidence type="ECO:0000256" key="3">
    <source>
        <dbReference type="ARBA" id="ARBA00022723"/>
    </source>
</evidence>